<gene>
    <name evidence="1" type="ORF">FC756_18510</name>
</gene>
<reference evidence="1 2" key="1">
    <citation type="submission" date="2019-04" db="EMBL/GenBank/DDBJ databases">
        <title>Lysinibacillus genome sequencing.</title>
        <authorList>
            <person name="Dunlap C."/>
        </authorList>
    </citation>
    <scope>NUCLEOTIDE SEQUENCE [LARGE SCALE GENOMIC DNA]</scope>
    <source>
        <strain evidence="1 2">CCTCC AB 2010389</strain>
    </source>
</reference>
<sequence length="90" mass="10830">MSTRRRNGIPIDIRSARKPIPKVNMQKPTEYSQYNVYVTMFKREDGHNVWTMVPLLHPDYKKLKKDGYRVVEKWEKRRVQPTEISDLQLV</sequence>
<proteinExistence type="predicted"/>
<evidence type="ECO:0000313" key="2">
    <source>
        <dbReference type="Proteomes" id="UP000308744"/>
    </source>
</evidence>
<protein>
    <submittedName>
        <fullName evidence="1">Uncharacterized protein</fullName>
    </submittedName>
</protein>
<dbReference type="AlphaFoldDB" id="A0A4U2YPB3"/>
<comment type="caution">
    <text evidence="1">The sequence shown here is derived from an EMBL/GenBank/DDBJ whole genome shotgun (WGS) entry which is preliminary data.</text>
</comment>
<accession>A0A4U2YPB3</accession>
<dbReference type="EMBL" id="SZPU01000071">
    <property type="protein sequence ID" value="TKI63179.1"/>
    <property type="molecule type" value="Genomic_DNA"/>
</dbReference>
<dbReference type="Proteomes" id="UP000308744">
    <property type="component" value="Unassembled WGS sequence"/>
</dbReference>
<name>A0A4U2YPB3_9BACI</name>
<evidence type="ECO:0000313" key="1">
    <source>
        <dbReference type="EMBL" id="TKI63179.1"/>
    </source>
</evidence>
<organism evidence="1 2">
    <name type="scientific">Lysinibacillus mangiferihumi</name>
    <dbReference type="NCBI Taxonomy" id="1130819"/>
    <lineage>
        <taxon>Bacteria</taxon>
        <taxon>Bacillati</taxon>
        <taxon>Bacillota</taxon>
        <taxon>Bacilli</taxon>
        <taxon>Bacillales</taxon>
        <taxon>Bacillaceae</taxon>
        <taxon>Lysinibacillus</taxon>
    </lineage>
</organism>
<dbReference type="RefSeq" id="WP_107896777.1">
    <property type="nucleotide sequence ID" value="NZ_PYWM01000024.1"/>
</dbReference>
<keyword evidence="2" id="KW-1185">Reference proteome</keyword>